<dbReference type="Pfam" id="PF00035">
    <property type="entry name" value="dsrm"/>
    <property type="match status" value="1"/>
</dbReference>
<dbReference type="InterPro" id="IPR014720">
    <property type="entry name" value="dsRBD_dom"/>
</dbReference>
<accession>A0A9P6EVA4</accession>
<name>A0A9P6EVA4_9AGAR</name>
<dbReference type="InterPro" id="IPR000999">
    <property type="entry name" value="RNase_III_dom"/>
</dbReference>
<dbReference type="EMBL" id="MU157824">
    <property type="protein sequence ID" value="KAF9535690.1"/>
    <property type="molecule type" value="Genomic_DNA"/>
</dbReference>
<dbReference type="Gene3D" id="3.30.160.20">
    <property type="match status" value="1"/>
</dbReference>
<dbReference type="PROSITE" id="PS50137">
    <property type="entry name" value="DS_RBD"/>
    <property type="match status" value="1"/>
</dbReference>
<sequence length="342" mass="37366">MTGLPSLPRIDADYDLLLDVYTHKSIATPDAPLNEKYGNVDRLALLGQEVFELAVTFHLFSKRPCIDMEEFQQTKAEYTSPRHAVEWLESYGLKAKLRIDLNSRAAVLENDDEMHKYFHTYVGAAYYQNGLQVVQDWISGLLDPENPAPQHPKDPQALPQAGSHQTMGSFHSVPLFANYQQGFQAPGRYGGHYSAPQPTGAPPPLPGSPPPPSPMSTMSSGAMSLVTVALVNQTAAQKNVSITYPATPEGPSHQPLWTVRCCIDNVERGIGRGKSQKLAKEEAARALFHGRSCILCLYPVLLKVIQVGAPIIFSTLFSCYHVLLSLLSPAMSMSVGSSYSGP</sequence>
<reference evidence="6" key="1">
    <citation type="submission" date="2020-11" db="EMBL/GenBank/DDBJ databases">
        <authorList>
            <consortium name="DOE Joint Genome Institute"/>
            <person name="Ahrendt S."/>
            <person name="Riley R."/>
            <person name="Andreopoulos W."/>
            <person name="Labutti K."/>
            <person name="Pangilinan J."/>
            <person name="Ruiz-Duenas F.J."/>
            <person name="Barrasa J.M."/>
            <person name="Sanchez-Garcia M."/>
            <person name="Camarero S."/>
            <person name="Miyauchi S."/>
            <person name="Serrano A."/>
            <person name="Linde D."/>
            <person name="Babiker R."/>
            <person name="Drula E."/>
            <person name="Ayuso-Fernandez I."/>
            <person name="Pacheco R."/>
            <person name="Padilla G."/>
            <person name="Ferreira P."/>
            <person name="Barriuso J."/>
            <person name="Kellner H."/>
            <person name="Castanera R."/>
            <person name="Alfaro M."/>
            <person name="Ramirez L."/>
            <person name="Pisabarro A.G."/>
            <person name="Kuo A."/>
            <person name="Tritt A."/>
            <person name="Lipzen A."/>
            <person name="He G."/>
            <person name="Yan M."/>
            <person name="Ng V."/>
            <person name="Cullen D."/>
            <person name="Martin F."/>
            <person name="Rosso M.-N."/>
            <person name="Henrissat B."/>
            <person name="Hibbett D."/>
            <person name="Martinez A.T."/>
            <person name="Grigoriev I.V."/>
        </authorList>
    </citation>
    <scope>NUCLEOTIDE SEQUENCE</scope>
    <source>
        <strain evidence="6">CBS 506.95</strain>
    </source>
</reference>
<dbReference type="SMART" id="SM00535">
    <property type="entry name" value="RIBOc"/>
    <property type="match status" value="1"/>
</dbReference>
<feature type="compositionally biased region" description="Pro residues" evidence="3">
    <location>
        <begin position="199"/>
        <end position="214"/>
    </location>
</feature>
<dbReference type="SUPFAM" id="SSF54768">
    <property type="entry name" value="dsRNA-binding domain-like"/>
    <property type="match status" value="1"/>
</dbReference>
<evidence type="ECO:0000313" key="6">
    <source>
        <dbReference type="EMBL" id="KAF9535690.1"/>
    </source>
</evidence>
<dbReference type="CDD" id="cd00593">
    <property type="entry name" value="RIBOc"/>
    <property type="match status" value="1"/>
</dbReference>
<dbReference type="GO" id="GO:0004525">
    <property type="term" value="F:ribonuclease III activity"/>
    <property type="evidence" value="ECO:0007669"/>
    <property type="project" value="InterPro"/>
</dbReference>
<comment type="caution">
    <text evidence="6">The sequence shown here is derived from an EMBL/GenBank/DDBJ whole genome shotgun (WGS) entry which is preliminary data.</text>
</comment>
<evidence type="ECO:0000259" key="5">
    <source>
        <dbReference type="PROSITE" id="PS50142"/>
    </source>
</evidence>
<dbReference type="Proteomes" id="UP000807306">
    <property type="component" value="Unassembled WGS sequence"/>
</dbReference>
<dbReference type="OrthoDB" id="3353871at2759"/>
<dbReference type="GO" id="GO:0006396">
    <property type="term" value="P:RNA processing"/>
    <property type="evidence" value="ECO:0007669"/>
    <property type="project" value="InterPro"/>
</dbReference>
<dbReference type="AlphaFoldDB" id="A0A9P6EVA4"/>
<evidence type="ECO:0008006" key="8">
    <source>
        <dbReference type="Google" id="ProtNLM"/>
    </source>
</evidence>
<proteinExistence type="predicted"/>
<keyword evidence="7" id="KW-1185">Reference proteome</keyword>
<organism evidence="6 7">
    <name type="scientific">Crepidotus variabilis</name>
    <dbReference type="NCBI Taxonomy" id="179855"/>
    <lineage>
        <taxon>Eukaryota</taxon>
        <taxon>Fungi</taxon>
        <taxon>Dikarya</taxon>
        <taxon>Basidiomycota</taxon>
        <taxon>Agaricomycotina</taxon>
        <taxon>Agaricomycetes</taxon>
        <taxon>Agaricomycetidae</taxon>
        <taxon>Agaricales</taxon>
        <taxon>Agaricineae</taxon>
        <taxon>Crepidotaceae</taxon>
        <taxon>Crepidotus</taxon>
    </lineage>
</organism>
<dbReference type="PROSITE" id="PS50142">
    <property type="entry name" value="RNASE_3_2"/>
    <property type="match status" value="1"/>
</dbReference>
<evidence type="ECO:0000256" key="2">
    <source>
        <dbReference type="PROSITE-ProRule" id="PRU00266"/>
    </source>
</evidence>
<feature type="domain" description="DRBM" evidence="4">
    <location>
        <begin position="226"/>
        <end position="288"/>
    </location>
</feature>
<dbReference type="Gene3D" id="1.10.1520.10">
    <property type="entry name" value="Ribonuclease III domain"/>
    <property type="match status" value="1"/>
</dbReference>
<dbReference type="SUPFAM" id="SSF69065">
    <property type="entry name" value="RNase III domain-like"/>
    <property type="match status" value="1"/>
</dbReference>
<dbReference type="SMART" id="SM00358">
    <property type="entry name" value="DSRM"/>
    <property type="match status" value="1"/>
</dbReference>
<gene>
    <name evidence="6" type="ORF">CPB83DRAFT_842162</name>
</gene>
<evidence type="ECO:0000259" key="4">
    <source>
        <dbReference type="PROSITE" id="PS50137"/>
    </source>
</evidence>
<feature type="region of interest" description="Disordered" evidence="3">
    <location>
        <begin position="142"/>
        <end position="165"/>
    </location>
</feature>
<protein>
    <recommendedName>
        <fullName evidence="8">DRBM domain-containing protein</fullName>
    </recommendedName>
</protein>
<feature type="region of interest" description="Disordered" evidence="3">
    <location>
        <begin position="187"/>
        <end position="218"/>
    </location>
</feature>
<evidence type="ECO:0000256" key="3">
    <source>
        <dbReference type="SAM" id="MobiDB-lite"/>
    </source>
</evidence>
<evidence type="ECO:0000313" key="7">
    <source>
        <dbReference type="Proteomes" id="UP000807306"/>
    </source>
</evidence>
<keyword evidence="1 2" id="KW-0694">RNA-binding</keyword>
<feature type="domain" description="RNase III" evidence="5">
    <location>
        <begin position="9"/>
        <end position="130"/>
    </location>
</feature>
<dbReference type="InterPro" id="IPR036389">
    <property type="entry name" value="RNase_III_sf"/>
</dbReference>
<evidence type="ECO:0000256" key="1">
    <source>
        <dbReference type="ARBA" id="ARBA00022884"/>
    </source>
</evidence>
<dbReference type="GO" id="GO:0003723">
    <property type="term" value="F:RNA binding"/>
    <property type="evidence" value="ECO:0007669"/>
    <property type="project" value="UniProtKB-UniRule"/>
</dbReference>